<protein>
    <recommendedName>
        <fullName evidence="8">Type II secretion system protein GspF domain-containing protein</fullName>
    </recommendedName>
</protein>
<evidence type="ECO:0000256" key="1">
    <source>
        <dbReference type="ARBA" id="ARBA00004651"/>
    </source>
</evidence>
<evidence type="ECO:0000256" key="3">
    <source>
        <dbReference type="ARBA" id="ARBA00022692"/>
    </source>
</evidence>
<organism evidence="9 10">
    <name type="scientific">Nocardiopsis gilva YIM 90087</name>
    <dbReference type="NCBI Taxonomy" id="1235441"/>
    <lineage>
        <taxon>Bacteria</taxon>
        <taxon>Bacillati</taxon>
        <taxon>Actinomycetota</taxon>
        <taxon>Actinomycetes</taxon>
        <taxon>Streptosporangiales</taxon>
        <taxon>Nocardiopsidaceae</taxon>
        <taxon>Nocardiopsis</taxon>
    </lineage>
</organism>
<keyword evidence="5 7" id="KW-0472">Membrane</keyword>
<dbReference type="InterPro" id="IPR018076">
    <property type="entry name" value="T2SS_GspF_dom"/>
</dbReference>
<dbReference type="Gene3D" id="1.20.81.30">
    <property type="entry name" value="Type II secretion system (T2SS), domain F"/>
    <property type="match status" value="1"/>
</dbReference>
<gene>
    <name evidence="9" type="ORF">CDO52_21470</name>
</gene>
<feature type="transmembrane region" description="Helical" evidence="7">
    <location>
        <begin position="309"/>
        <end position="329"/>
    </location>
</feature>
<evidence type="ECO:0000256" key="4">
    <source>
        <dbReference type="ARBA" id="ARBA00022989"/>
    </source>
</evidence>
<evidence type="ECO:0000259" key="8">
    <source>
        <dbReference type="Pfam" id="PF00482"/>
    </source>
</evidence>
<keyword evidence="4 7" id="KW-1133">Transmembrane helix</keyword>
<evidence type="ECO:0000256" key="5">
    <source>
        <dbReference type="ARBA" id="ARBA00023136"/>
    </source>
</evidence>
<feature type="transmembrane region" description="Helical" evidence="7">
    <location>
        <begin position="33"/>
        <end position="54"/>
    </location>
</feature>
<dbReference type="PANTHER" id="PTHR35007">
    <property type="entry name" value="INTEGRAL MEMBRANE PROTEIN-RELATED"/>
    <property type="match status" value="1"/>
</dbReference>
<evidence type="ECO:0000256" key="7">
    <source>
        <dbReference type="SAM" id="Phobius"/>
    </source>
</evidence>
<dbReference type="PANTHER" id="PTHR35007:SF1">
    <property type="entry name" value="PILUS ASSEMBLY PROTEIN"/>
    <property type="match status" value="1"/>
</dbReference>
<dbReference type="EMBL" id="CP022753">
    <property type="protein sequence ID" value="ASU85022.1"/>
    <property type="molecule type" value="Genomic_DNA"/>
</dbReference>
<sequence length="337" mass="36539">MTINPSRGAWHDPPPHPPTYPIPPRSPPVNYPLLILGITIATLGVAMVALYDMLAGAQQNRALRARSAMLEVEARANHPLERFDVMLQRTEIGKKIGLRIARAGVNVRTSTFVLLMSAAGVVAIVFVWQALAPIFGILSAGLVGWLFFSYLKRQEERRKEEFTAQLPELARVLSNATQAGLALPTAVDMAADELSDPAGTELKRMARSLSVGQSFDSAAKDLRERMPSREIGVLVSTLLVAARSGGALVTALRNISTTLEERKETRREVKTILSETTATAWALTAMSVGSLFLVNLISPGVIRTMTESLGGQVVLAISCSLFLVGVVLVRRITKINY</sequence>
<name>A0A223SA75_9ACTN</name>
<dbReference type="GO" id="GO:0005886">
    <property type="term" value="C:plasma membrane"/>
    <property type="evidence" value="ECO:0007669"/>
    <property type="project" value="UniProtKB-SubCell"/>
</dbReference>
<feature type="transmembrane region" description="Helical" evidence="7">
    <location>
        <begin position="105"/>
        <end position="128"/>
    </location>
</feature>
<dbReference type="Pfam" id="PF00482">
    <property type="entry name" value="T2SSF"/>
    <property type="match status" value="1"/>
</dbReference>
<proteinExistence type="predicted"/>
<dbReference type="AlphaFoldDB" id="A0A223SA75"/>
<keyword evidence="10" id="KW-1185">Reference proteome</keyword>
<keyword evidence="3 7" id="KW-0812">Transmembrane</keyword>
<comment type="subcellular location">
    <subcellularLocation>
        <location evidence="1">Cell membrane</location>
        <topology evidence="1">Multi-pass membrane protein</topology>
    </subcellularLocation>
</comment>
<feature type="transmembrane region" description="Helical" evidence="7">
    <location>
        <begin position="134"/>
        <end position="151"/>
    </location>
</feature>
<dbReference type="InterPro" id="IPR042094">
    <property type="entry name" value="T2SS_GspF_sf"/>
</dbReference>
<keyword evidence="2" id="KW-1003">Cell membrane</keyword>
<evidence type="ECO:0000256" key="6">
    <source>
        <dbReference type="SAM" id="MobiDB-lite"/>
    </source>
</evidence>
<accession>A0A223SA75</accession>
<evidence type="ECO:0000313" key="10">
    <source>
        <dbReference type="Proteomes" id="UP000215005"/>
    </source>
</evidence>
<feature type="domain" description="Type II secretion system protein GspF" evidence="8">
    <location>
        <begin position="170"/>
        <end position="292"/>
    </location>
</feature>
<evidence type="ECO:0000256" key="2">
    <source>
        <dbReference type="ARBA" id="ARBA00022475"/>
    </source>
</evidence>
<feature type="transmembrane region" description="Helical" evidence="7">
    <location>
        <begin position="272"/>
        <end position="297"/>
    </location>
</feature>
<dbReference type="OrthoDB" id="3747101at2"/>
<dbReference type="KEGG" id="ngv:CDO52_21470"/>
<evidence type="ECO:0000313" key="9">
    <source>
        <dbReference type="EMBL" id="ASU85022.1"/>
    </source>
</evidence>
<feature type="region of interest" description="Disordered" evidence="6">
    <location>
        <begin position="1"/>
        <end position="23"/>
    </location>
</feature>
<reference evidence="9 10" key="1">
    <citation type="submission" date="2017-08" db="EMBL/GenBank/DDBJ databases">
        <title>The complete genome sequence of Nocardiopsis gilva YIM 90087.</title>
        <authorList>
            <person name="Yin M."/>
            <person name="Tang S."/>
        </authorList>
    </citation>
    <scope>NUCLEOTIDE SEQUENCE [LARGE SCALE GENOMIC DNA]</scope>
    <source>
        <strain evidence="9 10">YIM 90087</strain>
    </source>
</reference>
<dbReference type="Proteomes" id="UP000215005">
    <property type="component" value="Chromosome"/>
</dbReference>